<dbReference type="GO" id="GO:0016020">
    <property type="term" value="C:membrane"/>
    <property type="evidence" value="ECO:0007669"/>
    <property type="project" value="UniProtKB-SubCell"/>
</dbReference>
<dbReference type="InterPro" id="IPR050125">
    <property type="entry name" value="GPCR_opsins"/>
</dbReference>
<feature type="domain" description="G-protein coupled receptors family 1 profile" evidence="11">
    <location>
        <begin position="1"/>
        <end position="226"/>
    </location>
</feature>
<sequence>MLGPTGTFSALAFPPAGCELYAFCGALFGICSMMTLMVIAVDRYMVITRPLASLGVMSRRKALSILAVTWVYSMGWSLPPFFGWSAYVPEGLMTSCSWDYMTFTPSVRSYTMLLFTFVFFIPLSIIIFSYCCIFRAIRHATRLTCGCASRGGTTGSFVLRPSKEKRAEMQRFANRACLHDDRAISKINREGSRDSGRRLHKMKSEWKMAKIALIVILLFVISWAPYSCAALTAFAGKKPGAGPGSCRGREERRGEERRGEERGEEGRGGEGEVEERRGEERRGEEERRGGEGRGGEGREKYAELLTPYMNSVPAVI</sequence>
<dbReference type="InterPro" id="IPR017452">
    <property type="entry name" value="GPCR_Rhodpsn_7TM"/>
</dbReference>
<evidence type="ECO:0000256" key="8">
    <source>
        <dbReference type="RuleBase" id="RU000688"/>
    </source>
</evidence>
<comment type="subcellular location">
    <subcellularLocation>
        <location evidence="1">Membrane</location>
        <topology evidence="1">Multi-pass membrane protein</topology>
    </subcellularLocation>
</comment>
<comment type="caution">
    <text evidence="12">The sequence shown here is derived from an EMBL/GenBank/DDBJ whole genome shotgun (WGS) entry which is preliminary data.</text>
</comment>
<evidence type="ECO:0000259" key="11">
    <source>
        <dbReference type="PROSITE" id="PS50262"/>
    </source>
</evidence>
<dbReference type="GO" id="GO:0004930">
    <property type="term" value="F:G protein-coupled receptor activity"/>
    <property type="evidence" value="ECO:0007669"/>
    <property type="project" value="UniProtKB-KW"/>
</dbReference>
<feature type="region of interest" description="Disordered" evidence="9">
    <location>
        <begin position="239"/>
        <end position="304"/>
    </location>
</feature>
<evidence type="ECO:0000256" key="1">
    <source>
        <dbReference type="ARBA" id="ARBA00004141"/>
    </source>
</evidence>
<evidence type="ECO:0000313" key="12">
    <source>
        <dbReference type="EMBL" id="TWW53051.1"/>
    </source>
</evidence>
<dbReference type="PRINTS" id="PR00237">
    <property type="entry name" value="GPCRRHODOPSN"/>
</dbReference>
<name>A0A5C6MER8_9TELE</name>
<dbReference type="Proteomes" id="UP000324091">
    <property type="component" value="Unassembled WGS sequence"/>
</dbReference>
<keyword evidence="7 8" id="KW-0807">Transducer</keyword>
<gene>
    <name evidence="12" type="ORF">D4764_0260700</name>
</gene>
<feature type="transmembrane region" description="Helical" evidence="10">
    <location>
        <begin position="62"/>
        <end position="87"/>
    </location>
</feature>
<evidence type="ECO:0000256" key="5">
    <source>
        <dbReference type="ARBA" id="ARBA00023136"/>
    </source>
</evidence>
<organism evidence="12 13">
    <name type="scientific">Takifugu flavidus</name>
    <name type="common">sansaifugu</name>
    <dbReference type="NCBI Taxonomy" id="433684"/>
    <lineage>
        <taxon>Eukaryota</taxon>
        <taxon>Metazoa</taxon>
        <taxon>Chordata</taxon>
        <taxon>Craniata</taxon>
        <taxon>Vertebrata</taxon>
        <taxon>Euteleostomi</taxon>
        <taxon>Actinopterygii</taxon>
        <taxon>Neopterygii</taxon>
        <taxon>Teleostei</taxon>
        <taxon>Neoteleostei</taxon>
        <taxon>Acanthomorphata</taxon>
        <taxon>Eupercaria</taxon>
        <taxon>Tetraodontiformes</taxon>
        <taxon>Tetradontoidea</taxon>
        <taxon>Tetraodontidae</taxon>
        <taxon>Takifugu</taxon>
    </lineage>
</organism>
<evidence type="ECO:0000256" key="2">
    <source>
        <dbReference type="ARBA" id="ARBA00022692"/>
    </source>
</evidence>
<keyword evidence="5 10" id="KW-0472">Membrane</keyword>
<accession>A0A5C6MER8</accession>
<dbReference type="PROSITE" id="PS00237">
    <property type="entry name" value="G_PROTEIN_RECEP_F1_1"/>
    <property type="match status" value="1"/>
</dbReference>
<protein>
    <submittedName>
        <fullName evidence="12">Melanopsin-A Mammalian-like melanopsin</fullName>
    </submittedName>
</protein>
<evidence type="ECO:0000256" key="9">
    <source>
        <dbReference type="SAM" id="MobiDB-lite"/>
    </source>
</evidence>
<dbReference type="SUPFAM" id="SSF81321">
    <property type="entry name" value="Family A G protein-coupled receptor-like"/>
    <property type="match status" value="1"/>
</dbReference>
<dbReference type="PROSITE" id="PS50262">
    <property type="entry name" value="G_PROTEIN_RECEP_F1_2"/>
    <property type="match status" value="1"/>
</dbReference>
<reference evidence="12 13" key="1">
    <citation type="submission" date="2019-04" db="EMBL/GenBank/DDBJ databases">
        <title>Chromosome genome assembly for Takifugu flavidus.</title>
        <authorList>
            <person name="Xiao S."/>
        </authorList>
    </citation>
    <scope>NUCLEOTIDE SEQUENCE [LARGE SCALE GENOMIC DNA]</scope>
    <source>
        <strain evidence="12">HTHZ2018</strain>
        <tissue evidence="12">Muscle</tissue>
    </source>
</reference>
<evidence type="ECO:0000256" key="10">
    <source>
        <dbReference type="SAM" id="Phobius"/>
    </source>
</evidence>
<dbReference type="InterPro" id="IPR000276">
    <property type="entry name" value="GPCR_Rhodpsn"/>
</dbReference>
<feature type="compositionally biased region" description="Basic and acidic residues" evidence="9">
    <location>
        <begin position="247"/>
        <end position="302"/>
    </location>
</feature>
<evidence type="ECO:0000256" key="3">
    <source>
        <dbReference type="ARBA" id="ARBA00022989"/>
    </source>
</evidence>
<dbReference type="AlphaFoldDB" id="A0A5C6MER8"/>
<keyword evidence="13" id="KW-1185">Reference proteome</keyword>
<feature type="transmembrane region" description="Helical" evidence="10">
    <location>
        <begin position="20"/>
        <end position="41"/>
    </location>
</feature>
<evidence type="ECO:0000256" key="4">
    <source>
        <dbReference type="ARBA" id="ARBA00023040"/>
    </source>
</evidence>
<keyword evidence="6 8" id="KW-0675">Receptor</keyword>
<dbReference type="Pfam" id="PF00001">
    <property type="entry name" value="7tm_1"/>
    <property type="match status" value="1"/>
</dbReference>
<dbReference type="Gene3D" id="1.20.1070.10">
    <property type="entry name" value="Rhodopsin 7-helix transmembrane proteins"/>
    <property type="match status" value="1"/>
</dbReference>
<evidence type="ECO:0000256" key="7">
    <source>
        <dbReference type="ARBA" id="ARBA00023224"/>
    </source>
</evidence>
<feature type="non-terminal residue" evidence="12">
    <location>
        <position position="316"/>
    </location>
</feature>
<evidence type="ECO:0000256" key="6">
    <source>
        <dbReference type="ARBA" id="ARBA00023170"/>
    </source>
</evidence>
<dbReference type="PANTHER" id="PTHR24240">
    <property type="entry name" value="OPSIN"/>
    <property type="match status" value="1"/>
</dbReference>
<keyword evidence="3 10" id="KW-1133">Transmembrane helix</keyword>
<keyword evidence="2 8" id="KW-0812">Transmembrane</keyword>
<feature type="transmembrane region" description="Helical" evidence="10">
    <location>
        <begin position="208"/>
        <end position="226"/>
    </location>
</feature>
<feature type="transmembrane region" description="Helical" evidence="10">
    <location>
        <begin position="107"/>
        <end position="133"/>
    </location>
</feature>
<comment type="similarity">
    <text evidence="8">Belongs to the G-protein coupled receptor 1 family.</text>
</comment>
<proteinExistence type="inferred from homology"/>
<keyword evidence="4 8" id="KW-0297">G-protein coupled receptor</keyword>
<dbReference type="EMBL" id="RHFK02000829">
    <property type="protein sequence ID" value="TWW53051.1"/>
    <property type="molecule type" value="Genomic_DNA"/>
</dbReference>
<evidence type="ECO:0000313" key="13">
    <source>
        <dbReference type="Proteomes" id="UP000324091"/>
    </source>
</evidence>